<evidence type="ECO:0000313" key="1">
    <source>
        <dbReference type="EMBL" id="KAL3314227.1"/>
    </source>
</evidence>
<reference evidence="1 2" key="1">
    <citation type="submission" date="2024-11" db="EMBL/GenBank/DDBJ databases">
        <title>Adaptive evolution of stress response genes in parasites aligns with host niche diversity.</title>
        <authorList>
            <person name="Hahn C."/>
            <person name="Resl P."/>
        </authorList>
    </citation>
    <scope>NUCLEOTIDE SEQUENCE [LARGE SCALE GENOMIC DNA]</scope>
    <source>
        <strain evidence="1">EGGRZ-B1_66</strain>
        <tissue evidence="1">Body</tissue>
    </source>
</reference>
<protein>
    <submittedName>
        <fullName evidence="1">Uncharacterized protein</fullName>
    </submittedName>
</protein>
<keyword evidence="2" id="KW-1185">Reference proteome</keyword>
<accession>A0ABD2Q4T8</accession>
<organism evidence="1 2">
    <name type="scientific">Cichlidogyrus casuarinus</name>
    <dbReference type="NCBI Taxonomy" id="1844966"/>
    <lineage>
        <taxon>Eukaryota</taxon>
        <taxon>Metazoa</taxon>
        <taxon>Spiralia</taxon>
        <taxon>Lophotrochozoa</taxon>
        <taxon>Platyhelminthes</taxon>
        <taxon>Monogenea</taxon>
        <taxon>Monopisthocotylea</taxon>
        <taxon>Dactylogyridea</taxon>
        <taxon>Ancyrocephalidae</taxon>
        <taxon>Cichlidogyrus</taxon>
    </lineage>
</organism>
<sequence length="440" mass="51190">MSALDLAEVLHLVIRSPLGDFYILRVLQIYAAPLFLNFQHKMERKRLKSAKSTKEITEREYNHLEMALEICSLIVRLRNQAQRNASTYAFESSKQMIHVVKDLKAIHQFYRQGRLNQDPSVDRQIMLMKEKLCNRLDAIVLGSPEDYNRKNRITANLGIFIDDLIKSESEGVRRIEESQRITPISEEVVGFYMFLVNNEEGKLLIKTIANELGKEDKCSKELYDRLEDLIEEKGKNCQENEKKIVKSFLELMTIFSQNNKNCCISKLPNHSQLLMEFLASLYDLYLVENPTSDRQSQQECKTICEKMISNLENNRLRVRKTVQEGCYLALEILFQHVELRDKQMADIRRFYVQEMVRRSRLGDEKSAVQTIDEQSLPLKKTSIQVDRDPIIELEMSKPVRVNPGDETSDIDSIKSGIVRMVSENIDVNPSLKEELEDEIF</sequence>
<evidence type="ECO:0000313" key="2">
    <source>
        <dbReference type="Proteomes" id="UP001626550"/>
    </source>
</evidence>
<comment type="caution">
    <text evidence="1">The sequence shown here is derived from an EMBL/GenBank/DDBJ whole genome shotgun (WGS) entry which is preliminary data.</text>
</comment>
<gene>
    <name evidence="1" type="ORF">Ciccas_007154</name>
</gene>
<dbReference type="EMBL" id="JBJKFK010001060">
    <property type="protein sequence ID" value="KAL3314227.1"/>
    <property type="molecule type" value="Genomic_DNA"/>
</dbReference>
<dbReference type="AlphaFoldDB" id="A0ABD2Q4T8"/>
<dbReference type="Proteomes" id="UP001626550">
    <property type="component" value="Unassembled WGS sequence"/>
</dbReference>
<proteinExistence type="predicted"/>
<name>A0ABD2Q4T8_9PLAT</name>